<evidence type="ECO:0000313" key="2">
    <source>
        <dbReference type="Proteomes" id="UP001056978"/>
    </source>
</evidence>
<comment type="caution">
    <text evidence="1">The sequence shown here is derived from an EMBL/GenBank/DDBJ whole genome shotgun (WGS) entry which is preliminary data.</text>
</comment>
<organism evidence="1 2">
    <name type="scientific">Plasmodium brasilianum</name>
    <dbReference type="NCBI Taxonomy" id="5824"/>
    <lineage>
        <taxon>Eukaryota</taxon>
        <taxon>Sar</taxon>
        <taxon>Alveolata</taxon>
        <taxon>Apicomplexa</taxon>
        <taxon>Aconoidasida</taxon>
        <taxon>Haemosporida</taxon>
        <taxon>Plasmodiidae</taxon>
        <taxon>Plasmodium</taxon>
        <taxon>Plasmodium (Plasmodium)</taxon>
    </lineage>
</organism>
<evidence type="ECO:0000313" key="1">
    <source>
        <dbReference type="EMBL" id="KAI4841156.1"/>
    </source>
</evidence>
<dbReference type="Proteomes" id="UP001056978">
    <property type="component" value="Chromosome 1"/>
</dbReference>
<accession>A0ACB9YH87</accession>
<reference evidence="1" key="1">
    <citation type="submission" date="2022-06" db="EMBL/GenBank/DDBJ databases">
        <title>The First Complete Genome of the Simian Malaria Parasite Plasmodium brasilianum.</title>
        <authorList>
            <person name="Bajic M."/>
            <person name="Ravishankar S."/>
        </authorList>
    </citation>
    <scope>NUCLEOTIDE SEQUENCE</scope>
    <source>
        <strain evidence="1">Bolivian I</strain>
    </source>
</reference>
<proteinExistence type="predicted"/>
<sequence length="295" mass="34559">MENKINISLFNKITIFFFLCWICHFYIYKSTIKKSLEENCNDCRNCYERNYRLLAQYKKDYSSALCLKEEMPMNGFPKKKDTINEKNISEKKKQPNKFPLEFAGGLRQALKDKSCTFETKKYSHLEKKIFKELDYTDFLKNNKTISTKVYKKIISKKYGLRIVLPVLFFLFLLIIFILECAMGSLGKTSLLYVLGLNNKYLTSLSTEEPWTLIIELMKKLGGFFKHSTPSASGASRVCQLCETAKEVSDICILGQFFRILIYFLPFIILSITLISGIIFYHKKVKKYEKIKFSKR</sequence>
<dbReference type="EMBL" id="CM043769">
    <property type="protein sequence ID" value="KAI4841156.1"/>
    <property type="molecule type" value="Genomic_DNA"/>
</dbReference>
<protein>
    <submittedName>
        <fullName evidence="1">Uncharacterized protein</fullName>
    </submittedName>
</protein>
<gene>
    <name evidence="1" type="ORF">MKS88_000391</name>
</gene>
<name>A0ACB9YH87_PLABR</name>
<keyword evidence="2" id="KW-1185">Reference proteome</keyword>